<proteinExistence type="predicted"/>
<evidence type="ECO:0000313" key="2">
    <source>
        <dbReference type="Proteomes" id="UP000299102"/>
    </source>
</evidence>
<dbReference type="Proteomes" id="UP000299102">
    <property type="component" value="Unassembled WGS sequence"/>
</dbReference>
<accession>A0A4C1SE88</accession>
<keyword evidence="2" id="KW-1185">Reference proteome</keyword>
<protein>
    <submittedName>
        <fullName evidence="1">Uncharacterized protein</fullName>
    </submittedName>
</protein>
<name>A0A4C1SE88_EUMVA</name>
<dbReference type="AlphaFoldDB" id="A0A4C1SE88"/>
<dbReference type="OrthoDB" id="616263at2759"/>
<reference evidence="1 2" key="1">
    <citation type="journal article" date="2019" name="Commun. Biol.">
        <title>The bagworm genome reveals a unique fibroin gene that provides high tensile strength.</title>
        <authorList>
            <person name="Kono N."/>
            <person name="Nakamura H."/>
            <person name="Ohtoshi R."/>
            <person name="Tomita M."/>
            <person name="Numata K."/>
            <person name="Arakawa K."/>
        </authorList>
    </citation>
    <scope>NUCLEOTIDE SEQUENCE [LARGE SCALE GENOMIC DNA]</scope>
</reference>
<gene>
    <name evidence="1" type="ORF">EVAR_626_1</name>
</gene>
<dbReference type="EMBL" id="BGZK01000003">
    <property type="protein sequence ID" value="GBO99420.1"/>
    <property type="molecule type" value="Genomic_DNA"/>
</dbReference>
<comment type="caution">
    <text evidence="1">The sequence shown here is derived from an EMBL/GenBank/DDBJ whole genome shotgun (WGS) entry which is preliminary data.</text>
</comment>
<evidence type="ECO:0000313" key="1">
    <source>
        <dbReference type="EMBL" id="GBO99420.1"/>
    </source>
</evidence>
<sequence>MGVSRASAPWRRAGLRGYPLRFVWYRHSWWRRGIASLTQNGVVNIASLVSFFGAQQSIIDGKQRVREPQMMWMDVDDRLHQWTLATSKELLERCRSFKRRNRVFVVPQPWKGKIDEQGVAERRADDLRKQANQDLQYTLGANASPYSTVVGGCAEFKRGRTSTKYDRRSGHPPTVVIEEMGQKSIRALGLQNAYRYTKTNQGGHFSTVFGNVTPKSRLSFDSFHNNR</sequence>
<organism evidence="1 2">
    <name type="scientific">Eumeta variegata</name>
    <name type="common">Bagworm moth</name>
    <name type="synonym">Eumeta japonica</name>
    <dbReference type="NCBI Taxonomy" id="151549"/>
    <lineage>
        <taxon>Eukaryota</taxon>
        <taxon>Metazoa</taxon>
        <taxon>Ecdysozoa</taxon>
        <taxon>Arthropoda</taxon>
        <taxon>Hexapoda</taxon>
        <taxon>Insecta</taxon>
        <taxon>Pterygota</taxon>
        <taxon>Neoptera</taxon>
        <taxon>Endopterygota</taxon>
        <taxon>Lepidoptera</taxon>
        <taxon>Glossata</taxon>
        <taxon>Ditrysia</taxon>
        <taxon>Tineoidea</taxon>
        <taxon>Psychidae</taxon>
        <taxon>Oiketicinae</taxon>
        <taxon>Eumeta</taxon>
    </lineage>
</organism>